<dbReference type="InterPro" id="IPR002099">
    <property type="entry name" value="MutL/Mlh/PMS"/>
</dbReference>
<evidence type="ECO:0000256" key="4">
    <source>
        <dbReference type="ARBA" id="ARBA00023204"/>
    </source>
</evidence>
<dbReference type="InterPro" id="IPR038973">
    <property type="entry name" value="MutL/Mlh/Pms-like"/>
</dbReference>
<comment type="subcellular location">
    <subcellularLocation>
        <location evidence="1">Nucleus</location>
    </subcellularLocation>
</comment>
<dbReference type="CDD" id="cd16926">
    <property type="entry name" value="HATPase_MutL-MLH-PMS-like"/>
    <property type="match status" value="1"/>
</dbReference>
<evidence type="ECO:0000313" key="9">
    <source>
        <dbReference type="Proteomes" id="UP000823046"/>
    </source>
</evidence>
<dbReference type="NCBIfam" id="TIGR00585">
    <property type="entry name" value="mutl"/>
    <property type="match status" value="1"/>
</dbReference>
<keyword evidence="4" id="KW-0234">DNA repair</keyword>
<dbReference type="PANTHER" id="PTHR10073">
    <property type="entry name" value="DNA MISMATCH REPAIR PROTEIN MLH, PMS, MUTL"/>
    <property type="match status" value="1"/>
</dbReference>
<dbReference type="Pfam" id="PF01119">
    <property type="entry name" value="DNA_mis_repair"/>
    <property type="match status" value="1"/>
</dbReference>
<dbReference type="PANTHER" id="PTHR10073:SF12">
    <property type="entry name" value="DNA MISMATCH REPAIR PROTEIN MLH1"/>
    <property type="match status" value="1"/>
</dbReference>
<organism evidence="8 9">
    <name type="scientific">Cardiosporidium cionae</name>
    <dbReference type="NCBI Taxonomy" id="476202"/>
    <lineage>
        <taxon>Eukaryota</taxon>
        <taxon>Sar</taxon>
        <taxon>Alveolata</taxon>
        <taxon>Apicomplexa</taxon>
        <taxon>Aconoidasida</taxon>
        <taxon>Nephromycida</taxon>
        <taxon>Cardiosporidium</taxon>
    </lineage>
</organism>
<keyword evidence="9" id="KW-1185">Reference proteome</keyword>
<dbReference type="InterPro" id="IPR036890">
    <property type="entry name" value="HATPase_C_sf"/>
</dbReference>
<dbReference type="InterPro" id="IPR014721">
    <property type="entry name" value="Ribsml_uS5_D2-typ_fold_subgr"/>
</dbReference>
<evidence type="ECO:0000259" key="7">
    <source>
        <dbReference type="SMART" id="SM01340"/>
    </source>
</evidence>
<dbReference type="InterPro" id="IPR032189">
    <property type="entry name" value="Mlh1_C"/>
</dbReference>
<dbReference type="InterPro" id="IPR014762">
    <property type="entry name" value="DNA_mismatch_repair_CS"/>
</dbReference>
<dbReference type="Pfam" id="PF16413">
    <property type="entry name" value="Mlh1_C"/>
    <property type="match status" value="1"/>
</dbReference>
<feature type="domain" description="DNA mismatch repair protein S5" evidence="7">
    <location>
        <begin position="280"/>
        <end position="401"/>
    </location>
</feature>
<evidence type="ECO:0000256" key="1">
    <source>
        <dbReference type="ARBA" id="ARBA00004123"/>
    </source>
</evidence>
<gene>
    <name evidence="8" type="ORF">IE077_002044</name>
</gene>
<evidence type="ECO:0000256" key="6">
    <source>
        <dbReference type="SAM" id="MobiDB-lite"/>
    </source>
</evidence>
<evidence type="ECO:0000313" key="8">
    <source>
        <dbReference type="EMBL" id="KAF8821421.1"/>
    </source>
</evidence>
<dbReference type="EMBL" id="JADAQX010000182">
    <property type="protein sequence ID" value="KAF8821421.1"/>
    <property type="molecule type" value="Genomic_DNA"/>
</dbReference>
<evidence type="ECO:0000256" key="3">
    <source>
        <dbReference type="ARBA" id="ARBA00022763"/>
    </source>
</evidence>
<dbReference type="Proteomes" id="UP000823046">
    <property type="component" value="Unassembled WGS sequence"/>
</dbReference>
<dbReference type="InterPro" id="IPR013507">
    <property type="entry name" value="DNA_mismatch_S5_2-like"/>
</dbReference>
<evidence type="ECO:0000256" key="5">
    <source>
        <dbReference type="ARBA" id="ARBA00023242"/>
    </source>
</evidence>
<protein>
    <submittedName>
        <fullName evidence="8">Dna mismatch repair protein, C-terminal domain-containing protein</fullName>
    </submittedName>
</protein>
<accession>A0ABQ7JBN7</accession>
<keyword evidence="5" id="KW-0539">Nucleus</keyword>
<feature type="region of interest" description="Disordered" evidence="6">
    <location>
        <begin position="238"/>
        <end position="258"/>
    </location>
</feature>
<dbReference type="InterPro" id="IPR020568">
    <property type="entry name" value="Ribosomal_Su5_D2-typ_SF"/>
</dbReference>
<proteinExistence type="inferred from homology"/>
<comment type="caution">
    <text evidence="8">The sequence shown here is derived from an EMBL/GenBank/DDBJ whole genome shotgun (WGS) entry which is preliminary data.</text>
</comment>
<dbReference type="PROSITE" id="PS00058">
    <property type="entry name" value="DNA_MISMATCH_REPAIR_1"/>
    <property type="match status" value="1"/>
</dbReference>
<dbReference type="SMART" id="SM01340">
    <property type="entry name" value="DNA_mis_repair"/>
    <property type="match status" value="1"/>
</dbReference>
<name>A0ABQ7JBN7_9APIC</name>
<comment type="similarity">
    <text evidence="2">Belongs to the DNA mismatch repair MutL/HexB family.</text>
</comment>
<dbReference type="Pfam" id="PF13589">
    <property type="entry name" value="HATPase_c_3"/>
    <property type="match status" value="1"/>
</dbReference>
<dbReference type="Gene3D" id="3.30.565.10">
    <property type="entry name" value="Histidine kinase-like ATPase, C-terminal domain"/>
    <property type="match status" value="1"/>
</dbReference>
<keyword evidence="3" id="KW-0227">DNA damage</keyword>
<dbReference type="Gene3D" id="3.30.230.10">
    <property type="match status" value="1"/>
</dbReference>
<sequence>MSSPLDSVIEKRAIEGERHVHRLPEEVIRRIAAGEVIQRPSSALKELIENALDAGSTSIQISLQEGGLKRLDISDNGHGISQADLSSVCYRFTTSKLNAVEDLQKIQTFGFRGEALASISLVAHVTIQSKPSSASIGYTCDYQNTEPIEGSLQPSSCKNGTHITYEDLFYVLPTRRRSLRNTNEEYNRCLEIIQCYAIAYPTVSFSCKKYGSTKTDIYTMGNPSLSLKRDSDDFFKSEKTLNSQESSNSEKTMFQEENTTPTPLPSIAELTHLQQSKAILARIYGQAVAHAVLEFYFMKEWTFMPFKAFGLVSNTHYSSKKTIFILFINGRWVHSTQLRRALLAIYEEYLPRGGKPWIYLSLYFSPDKIDVNVHPTKHEIKFLYEQDIISCLASALRERLKSTKTSNIYKISDASTFPASKNSNSSISSNFIKNVEEEMVKEEENVKTSLSSLPKLYLNPTRVRVDVHQSSLTAQGTIILPSRFSQNSIKREKKEENTAEEIQFETSSLAPAFPATFLAARNNDGREQTLPLPPSQSFGPIKRLLALMDYRCDKLISKQVTESVYIGALTSCVAFLQHQSKLLAVHLQELVKECIYQSIISHLGVLPFFLLENEDSSQISIYKSLEEALKFPTLGLDSSKMEASFSLNDKVRQLEQQLIVVSSFLKEYFSLIIEDGYLKSLPGCCGNYFPGNNNLSMLLLRLAAQVNWEDSLLQFDSVARILADFFVQLPSSNSGDRNAIINEKEPINNSPKDTLSRSCEDFTKITPIKEVVLSQKKEFSMEKDGM</sequence>
<dbReference type="SUPFAM" id="SSF54211">
    <property type="entry name" value="Ribosomal protein S5 domain 2-like"/>
    <property type="match status" value="1"/>
</dbReference>
<dbReference type="SUPFAM" id="SSF55874">
    <property type="entry name" value="ATPase domain of HSP90 chaperone/DNA topoisomerase II/histidine kinase"/>
    <property type="match status" value="1"/>
</dbReference>
<evidence type="ECO:0000256" key="2">
    <source>
        <dbReference type="ARBA" id="ARBA00006082"/>
    </source>
</evidence>
<reference evidence="8 9" key="1">
    <citation type="journal article" date="2020" name="bioRxiv">
        <title>Metabolic contributions of an alphaproteobacterial endosymbiont in the apicomplexan Cardiosporidium cionae.</title>
        <authorList>
            <person name="Hunter E.S."/>
            <person name="Paight C.J."/>
            <person name="Lane C.E."/>
        </authorList>
    </citation>
    <scope>NUCLEOTIDE SEQUENCE [LARGE SCALE GENOMIC DNA]</scope>
    <source>
        <strain evidence="8">ESH_2018</strain>
    </source>
</reference>
<feature type="compositionally biased region" description="Polar residues" evidence="6">
    <location>
        <begin position="240"/>
        <end position="258"/>
    </location>
</feature>